<keyword evidence="3" id="KW-1185">Reference proteome</keyword>
<feature type="compositionally biased region" description="Basic and acidic residues" evidence="1">
    <location>
        <begin position="21"/>
        <end position="34"/>
    </location>
</feature>
<proteinExistence type="predicted"/>
<evidence type="ECO:0000313" key="3">
    <source>
        <dbReference type="Proteomes" id="UP000321534"/>
    </source>
</evidence>
<evidence type="ECO:0000313" key="2">
    <source>
        <dbReference type="EMBL" id="GEO28417.1"/>
    </source>
</evidence>
<accession>A0A512CW35</accession>
<feature type="region of interest" description="Disordered" evidence="1">
    <location>
        <begin position="19"/>
        <end position="91"/>
    </location>
</feature>
<dbReference type="AlphaFoldDB" id="A0A512CW35"/>
<dbReference type="Proteomes" id="UP000321534">
    <property type="component" value="Unassembled WGS sequence"/>
</dbReference>
<sequence>MSAGRVRVTLVFGSCQGPGCSRDEETERVAGRVGEDDERLVTGPAAQPPPHRTAPTRNTPSTCQLRRLQPQESAGARCVAGSGADGMLGGP</sequence>
<evidence type="ECO:0000256" key="1">
    <source>
        <dbReference type="SAM" id="MobiDB-lite"/>
    </source>
</evidence>
<organism evidence="2 3">
    <name type="scientific">Terrabacter aerolatus</name>
    <dbReference type="NCBI Taxonomy" id="422442"/>
    <lineage>
        <taxon>Bacteria</taxon>
        <taxon>Bacillati</taxon>
        <taxon>Actinomycetota</taxon>
        <taxon>Actinomycetes</taxon>
        <taxon>Micrococcales</taxon>
        <taxon>Intrasporangiaceae</taxon>
        <taxon>Terrabacter</taxon>
    </lineage>
</organism>
<protein>
    <submittedName>
        <fullName evidence="2">Uncharacterized protein</fullName>
    </submittedName>
</protein>
<feature type="compositionally biased region" description="Polar residues" evidence="1">
    <location>
        <begin position="55"/>
        <end position="64"/>
    </location>
</feature>
<gene>
    <name evidence="2" type="ORF">TAE01_02270</name>
</gene>
<comment type="caution">
    <text evidence="2">The sequence shown here is derived from an EMBL/GenBank/DDBJ whole genome shotgun (WGS) entry which is preliminary data.</text>
</comment>
<dbReference type="EMBL" id="BJYX01000001">
    <property type="protein sequence ID" value="GEO28417.1"/>
    <property type="molecule type" value="Genomic_DNA"/>
</dbReference>
<name>A0A512CW35_9MICO</name>
<reference evidence="2 3" key="1">
    <citation type="submission" date="2019-07" db="EMBL/GenBank/DDBJ databases">
        <title>Whole genome shotgun sequence of Terrabacter aerolatus NBRC 106305.</title>
        <authorList>
            <person name="Hosoyama A."/>
            <person name="Uohara A."/>
            <person name="Ohji S."/>
            <person name="Ichikawa N."/>
        </authorList>
    </citation>
    <scope>NUCLEOTIDE SEQUENCE [LARGE SCALE GENOMIC DNA]</scope>
    <source>
        <strain evidence="2 3">NBRC 106305</strain>
    </source>
</reference>